<evidence type="ECO:0000313" key="3">
    <source>
        <dbReference type="Proteomes" id="UP000053660"/>
    </source>
</evidence>
<name>A0A0B1TGE0_OESDE</name>
<reference evidence="2 3" key="1">
    <citation type="submission" date="2014-03" db="EMBL/GenBank/DDBJ databases">
        <title>Draft genome of the hookworm Oesophagostomum dentatum.</title>
        <authorList>
            <person name="Mitreva M."/>
        </authorList>
    </citation>
    <scope>NUCLEOTIDE SEQUENCE [LARGE SCALE GENOMIC DNA]</scope>
    <source>
        <strain evidence="2 3">OD-Hann</strain>
    </source>
</reference>
<dbReference type="EMBL" id="KN550152">
    <property type="protein sequence ID" value="KHJ94907.1"/>
    <property type="molecule type" value="Genomic_DNA"/>
</dbReference>
<sequence length="258" mass="29972">MWMAVTGSFIVPDERTLPQVTLEATNEEYDYGNYNNSEELMCGNQSNFRKSFMERHILDILNTLREVAVAGNLPNGEGRDRYPPGKNMMEVVWNCKLAEKARKILDVEVGCSRRRPRGRRRHARLFYTQYGTDEPKMANAFKYWIEEHKFHLPKKYIGKKYVKFPRSHHQYRNLKELLNLLRDCMTSLGCAEKNCVEQRTGVNIYNVLCLSSEKPLQPREVVYSVGKGGCTSDDDCPRHSRCGERGLCRKKKLRGSPR</sequence>
<organism evidence="2 3">
    <name type="scientific">Oesophagostomum dentatum</name>
    <name type="common">Nodular worm</name>
    <dbReference type="NCBI Taxonomy" id="61180"/>
    <lineage>
        <taxon>Eukaryota</taxon>
        <taxon>Metazoa</taxon>
        <taxon>Ecdysozoa</taxon>
        <taxon>Nematoda</taxon>
        <taxon>Chromadorea</taxon>
        <taxon>Rhabditida</taxon>
        <taxon>Rhabditina</taxon>
        <taxon>Rhabditomorpha</taxon>
        <taxon>Strongyloidea</taxon>
        <taxon>Strongylidae</taxon>
        <taxon>Oesophagostomum</taxon>
    </lineage>
</organism>
<accession>A0A0B1TGE0</accession>
<dbReference type="CDD" id="cd05380">
    <property type="entry name" value="CAP_euk"/>
    <property type="match status" value="1"/>
</dbReference>
<dbReference type="Gene3D" id="3.40.33.10">
    <property type="entry name" value="CAP"/>
    <property type="match status" value="1"/>
</dbReference>
<dbReference type="SUPFAM" id="SSF55797">
    <property type="entry name" value="PR-1-like"/>
    <property type="match status" value="1"/>
</dbReference>
<dbReference type="Proteomes" id="UP000053660">
    <property type="component" value="Unassembled WGS sequence"/>
</dbReference>
<dbReference type="InterPro" id="IPR014044">
    <property type="entry name" value="CAP_dom"/>
</dbReference>
<dbReference type="AlphaFoldDB" id="A0A0B1TGE0"/>
<evidence type="ECO:0000313" key="2">
    <source>
        <dbReference type="EMBL" id="KHJ94907.1"/>
    </source>
</evidence>
<feature type="domain" description="SCP" evidence="1">
    <location>
        <begin position="58"/>
        <end position="200"/>
    </location>
</feature>
<evidence type="ECO:0000259" key="1">
    <source>
        <dbReference type="Pfam" id="PF00188"/>
    </source>
</evidence>
<proteinExistence type="predicted"/>
<keyword evidence="3" id="KW-1185">Reference proteome</keyword>
<dbReference type="Pfam" id="PF00188">
    <property type="entry name" value="CAP"/>
    <property type="match status" value="1"/>
</dbReference>
<protein>
    <submittedName>
        <fullName evidence="2">SCP-like protein</fullName>
    </submittedName>
</protein>
<gene>
    <name evidence="2" type="ORF">OESDEN_05158</name>
</gene>
<dbReference type="InterPro" id="IPR035940">
    <property type="entry name" value="CAP_sf"/>
</dbReference>